<dbReference type="PANTHER" id="PTHR38603:SF1">
    <property type="entry name" value="CHAPERONE NAPD"/>
    <property type="match status" value="1"/>
</dbReference>
<dbReference type="AlphaFoldDB" id="A0A450Z8C3"/>
<evidence type="ECO:0000313" key="6">
    <source>
        <dbReference type="EMBL" id="VFK50034.1"/>
    </source>
</evidence>
<dbReference type="GO" id="GO:0051224">
    <property type="term" value="P:negative regulation of protein transport"/>
    <property type="evidence" value="ECO:0007669"/>
    <property type="project" value="UniProtKB-UniRule"/>
</dbReference>
<organism evidence="6">
    <name type="scientific">Candidatus Kentrum sp. TC</name>
    <dbReference type="NCBI Taxonomy" id="2126339"/>
    <lineage>
        <taxon>Bacteria</taxon>
        <taxon>Pseudomonadati</taxon>
        <taxon>Pseudomonadota</taxon>
        <taxon>Gammaproteobacteria</taxon>
        <taxon>Candidatus Kentrum</taxon>
    </lineage>
</organism>
<sequence length="92" mass="10262">MDICSILLFARPERLSSVQDTLHDMEGVEVHAATPDGRIVVSVEKDNQEQFSETVLTLRGIGGVIDANLVYHFHEDDFEDAPVEINERGNIP</sequence>
<dbReference type="PANTHER" id="PTHR38603">
    <property type="entry name" value="CHAPERONE NAPD"/>
    <property type="match status" value="1"/>
</dbReference>
<accession>A0A450Z8C3</accession>
<protein>
    <recommendedName>
        <fullName evidence="4">Chaperone NapD</fullName>
    </recommendedName>
    <alternativeName>
        <fullName evidence="4">NapA signal peptide-binding chaperone NapD</fullName>
    </alternativeName>
</protein>
<dbReference type="GO" id="GO:0005048">
    <property type="term" value="F:signal sequence binding"/>
    <property type="evidence" value="ECO:0007669"/>
    <property type="project" value="UniProtKB-UniRule"/>
</dbReference>
<dbReference type="HAMAP" id="MF_02200">
    <property type="entry name" value="NapD"/>
    <property type="match status" value="1"/>
</dbReference>
<comment type="subcellular location">
    <subcellularLocation>
        <location evidence="1 4">Cytoplasm</location>
    </subcellularLocation>
</comment>
<proteinExistence type="inferred from homology"/>
<keyword evidence="2 4" id="KW-0963">Cytoplasm</keyword>
<keyword evidence="3 4" id="KW-0143">Chaperone</keyword>
<comment type="function">
    <text evidence="4">Chaperone for NapA, the catalytic subunit of the periplasmic nitrate reductase. It binds directly and specifically to the twin-arginine signal peptide of NapA, preventing premature interaction with the Tat translocase and premature export.</text>
</comment>
<dbReference type="GO" id="GO:0005737">
    <property type="term" value="C:cytoplasm"/>
    <property type="evidence" value="ECO:0007669"/>
    <property type="project" value="UniProtKB-SubCell"/>
</dbReference>
<evidence type="ECO:0000256" key="4">
    <source>
        <dbReference type="HAMAP-Rule" id="MF_02200"/>
    </source>
</evidence>
<evidence type="ECO:0000256" key="3">
    <source>
        <dbReference type="ARBA" id="ARBA00023186"/>
    </source>
</evidence>
<dbReference type="Gene3D" id="3.30.70.920">
    <property type="match status" value="1"/>
</dbReference>
<dbReference type="InterPro" id="IPR005623">
    <property type="entry name" value="Chaperone_NapD_NO3_reduct"/>
</dbReference>
<comment type="subunit">
    <text evidence="4">Interacts with the cytoplasmic NapA precursor.</text>
</comment>
<comment type="similarity">
    <text evidence="4">Belongs to the NapD family.</text>
</comment>
<evidence type="ECO:0000313" key="5">
    <source>
        <dbReference type="EMBL" id="VFK47326.1"/>
    </source>
</evidence>
<dbReference type="EMBL" id="CAADFW010000086">
    <property type="protein sequence ID" value="VFK63112.1"/>
    <property type="molecule type" value="Genomic_DNA"/>
</dbReference>
<reference evidence="6" key="1">
    <citation type="submission" date="2019-02" db="EMBL/GenBank/DDBJ databases">
        <authorList>
            <person name="Gruber-Vodicka R. H."/>
            <person name="Seah K. B. B."/>
        </authorList>
    </citation>
    <scope>NUCLEOTIDE SEQUENCE</scope>
    <source>
        <strain evidence="6">BECK_BZ123</strain>
        <strain evidence="5">BECK_BZ125</strain>
        <strain evidence="7">BECK_BZ126</strain>
    </source>
</reference>
<gene>
    <name evidence="4" type="primary">napD</name>
    <name evidence="6" type="ORF">BECKTC1821D_GA0114238_108711</name>
    <name evidence="5" type="ORF">BECKTC1821E_GA0114239_10823</name>
    <name evidence="7" type="ORF">BECKTC1821F_GA0114240_10863</name>
</gene>
<dbReference type="EMBL" id="CAADFS010000087">
    <property type="protein sequence ID" value="VFK50034.1"/>
    <property type="molecule type" value="Genomic_DNA"/>
</dbReference>
<evidence type="ECO:0000313" key="7">
    <source>
        <dbReference type="EMBL" id="VFK63112.1"/>
    </source>
</evidence>
<name>A0A450Z8C3_9GAMM</name>
<dbReference type="Pfam" id="PF03927">
    <property type="entry name" value="NapD"/>
    <property type="match status" value="1"/>
</dbReference>
<dbReference type="EMBL" id="CAADFT010000082">
    <property type="protein sequence ID" value="VFK47326.1"/>
    <property type="molecule type" value="Genomic_DNA"/>
</dbReference>
<evidence type="ECO:0000256" key="2">
    <source>
        <dbReference type="ARBA" id="ARBA00022490"/>
    </source>
</evidence>
<evidence type="ECO:0000256" key="1">
    <source>
        <dbReference type="ARBA" id="ARBA00004496"/>
    </source>
</evidence>